<dbReference type="Proteomes" id="UP000007799">
    <property type="component" value="Unassembled WGS sequence"/>
</dbReference>
<dbReference type="EMBL" id="GL832986">
    <property type="protein sequence ID" value="EGD79537.1"/>
    <property type="molecule type" value="Genomic_DNA"/>
</dbReference>
<accession>F2UPI2</accession>
<protein>
    <recommendedName>
        <fullName evidence="2">Enhancer of rudimentary homolog</fullName>
    </recommendedName>
</protein>
<sequence length="100" mass="11585">MPHCILLVQANKSLASRTYSDYENVKEAMTGVCQMYEAHLREVYPTKTHIHYEVADLFSFIDALADLSCLVLQPDTLNYKPHDKEWIKAKVYMTLKSMTQ</sequence>
<dbReference type="Pfam" id="PF01133">
    <property type="entry name" value="ER"/>
    <property type="match status" value="1"/>
</dbReference>
<name>F2UPI2_SALR5</name>
<dbReference type="SUPFAM" id="SSF143875">
    <property type="entry name" value="ERH-like"/>
    <property type="match status" value="1"/>
</dbReference>
<comment type="similarity">
    <text evidence="1 2">Belongs to the E(R) family.</text>
</comment>
<dbReference type="PANTHER" id="PTHR12373">
    <property type="entry name" value="ENHANCER OF RUDIMENTARY ERH"/>
    <property type="match status" value="1"/>
</dbReference>
<dbReference type="eggNOG" id="KOG1766">
    <property type="taxonomic scope" value="Eukaryota"/>
</dbReference>
<dbReference type="OrthoDB" id="7887808at2759"/>
<evidence type="ECO:0000256" key="2">
    <source>
        <dbReference type="PIRNR" id="PIRNR016393"/>
    </source>
</evidence>
<evidence type="ECO:0000256" key="1">
    <source>
        <dbReference type="ARBA" id="ARBA00007491"/>
    </source>
</evidence>
<proteinExistence type="inferred from homology"/>
<comment type="function">
    <text evidence="2">May have a role in the cell cycle.</text>
</comment>
<dbReference type="InterPro" id="IPR000781">
    <property type="entry name" value="ERH"/>
</dbReference>
<dbReference type="FunCoup" id="F2UPI2">
    <property type="interactions" value="1324"/>
</dbReference>
<dbReference type="Gene3D" id="3.30.2260.10">
    <property type="entry name" value="Enhancer of rudimentary"/>
    <property type="match status" value="1"/>
</dbReference>
<evidence type="ECO:0000313" key="4">
    <source>
        <dbReference type="Proteomes" id="UP000007799"/>
    </source>
</evidence>
<dbReference type="PIRSF" id="PIRSF016393">
    <property type="entry name" value="Enh_rudimentary"/>
    <property type="match status" value="1"/>
</dbReference>
<dbReference type="RefSeq" id="XP_004989018.1">
    <property type="nucleotide sequence ID" value="XM_004988961.1"/>
</dbReference>
<organism evidence="4">
    <name type="scientific">Salpingoeca rosetta (strain ATCC 50818 / BSB-021)</name>
    <dbReference type="NCBI Taxonomy" id="946362"/>
    <lineage>
        <taxon>Eukaryota</taxon>
        <taxon>Choanoflagellata</taxon>
        <taxon>Craspedida</taxon>
        <taxon>Salpingoecidae</taxon>
        <taxon>Salpingoeca</taxon>
    </lineage>
</organism>
<dbReference type="OMA" id="ESRTWSD"/>
<keyword evidence="2" id="KW-0131">Cell cycle</keyword>
<dbReference type="InterPro" id="IPR035912">
    <property type="entry name" value="EHR_sf"/>
</dbReference>
<dbReference type="KEGG" id="sre:PTSG_10107"/>
<keyword evidence="4" id="KW-1185">Reference proteome</keyword>
<dbReference type="InParanoid" id="F2UPI2"/>
<reference evidence="3" key="1">
    <citation type="submission" date="2009-08" db="EMBL/GenBank/DDBJ databases">
        <title>Annotation of Salpingoeca rosetta.</title>
        <authorList>
            <consortium name="The Broad Institute Genome Sequencing Platform"/>
            <person name="Russ C."/>
            <person name="Cuomo C."/>
            <person name="Burger G."/>
            <person name="Gray M.W."/>
            <person name="Holland P.W.H."/>
            <person name="King N."/>
            <person name="Lang F.B.F."/>
            <person name="Roger A.J."/>
            <person name="Ruiz-Trillo I."/>
            <person name="Young S.K."/>
            <person name="Zeng Q."/>
            <person name="Gargeya S."/>
            <person name="Alvarado L."/>
            <person name="Berlin A."/>
            <person name="Chapman S.B."/>
            <person name="Chen Z."/>
            <person name="Freedman E."/>
            <person name="Gellesch M."/>
            <person name="Goldberg J."/>
            <person name="Griggs A."/>
            <person name="Gujja S."/>
            <person name="Heilman E."/>
            <person name="Heiman D."/>
            <person name="Howarth C."/>
            <person name="Mehta T."/>
            <person name="Neiman D."/>
            <person name="Pearson M."/>
            <person name="Roberts A."/>
            <person name="Saif S."/>
            <person name="Shea T."/>
            <person name="Shenoy N."/>
            <person name="Sisk P."/>
            <person name="Stolte C."/>
            <person name="Sykes S."/>
            <person name="White J."/>
            <person name="Yandava C."/>
            <person name="Haas B."/>
            <person name="Nusbaum C."/>
            <person name="Birren B."/>
        </authorList>
    </citation>
    <scope>NUCLEOTIDE SEQUENCE [LARGE SCALE GENOMIC DNA]</scope>
    <source>
        <strain evidence="3">ATCC 50818</strain>
    </source>
</reference>
<evidence type="ECO:0000313" key="3">
    <source>
        <dbReference type="EMBL" id="EGD79537.1"/>
    </source>
</evidence>
<dbReference type="AlphaFoldDB" id="F2UPI2"/>
<dbReference type="STRING" id="946362.F2UPI2"/>
<gene>
    <name evidence="3" type="ORF">PTSG_10107</name>
</gene>
<dbReference type="GeneID" id="16069560"/>
<dbReference type="PANTHER" id="PTHR12373:SF0">
    <property type="entry name" value="ENHANCER OF RUDIMENTARY HOMOLOG"/>
    <property type="match status" value="1"/>
</dbReference>